<evidence type="ECO:0000313" key="2">
    <source>
        <dbReference type="Proteomes" id="UP000309174"/>
    </source>
</evidence>
<accession>A0A5C4J0Z2</accession>
<protein>
    <submittedName>
        <fullName evidence="1">Uncharacterized protein</fullName>
    </submittedName>
</protein>
<dbReference type="RefSeq" id="WP_138649657.1">
    <property type="nucleotide sequence ID" value="NZ_VCKW01000301.1"/>
</dbReference>
<dbReference type="EMBL" id="VCKW01000301">
    <property type="protein sequence ID" value="TMQ90337.1"/>
    <property type="molecule type" value="Genomic_DNA"/>
</dbReference>
<organism evidence="1 2">
    <name type="scientific">Actinomadura soli</name>
    <dbReference type="NCBI Taxonomy" id="2508997"/>
    <lineage>
        <taxon>Bacteria</taxon>
        <taxon>Bacillati</taxon>
        <taxon>Actinomycetota</taxon>
        <taxon>Actinomycetes</taxon>
        <taxon>Streptosporangiales</taxon>
        <taxon>Thermomonosporaceae</taxon>
        <taxon>Actinomadura</taxon>
    </lineage>
</organism>
<keyword evidence="2" id="KW-1185">Reference proteome</keyword>
<dbReference type="AlphaFoldDB" id="A0A5C4J0Z2"/>
<sequence>MTRPPSSVNAADFIRAWNRAAIERNGGVVITPRGVISAETAEQIRLAEGAGRPVTYVTRRHVRRLTVHPAGSREVA</sequence>
<name>A0A5C4J0Z2_9ACTN</name>
<reference evidence="1 2" key="1">
    <citation type="submission" date="2019-05" db="EMBL/GenBank/DDBJ databases">
        <title>Draft genome sequence of Actinomadura sp. 14C53.</title>
        <authorList>
            <person name="Saricaoglu S."/>
            <person name="Isik K."/>
        </authorList>
    </citation>
    <scope>NUCLEOTIDE SEQUENCE [LARGE SCALE GENOMIC DNA]</scope>
    <source>
        <strain evidence="1 2">14C53</strain>
    </source>
</reference>
<dbReference type="Proteomes" id="UP000309174">
    <property type="component" value="Unassembled WGS sequence"/>
</dbReference>
<comment type="caution">
    <text evidence="1">The sequence shown here is derived from an EMBL/GenBank/DDBJ whole genome shotgun (WGS) entry which is preliminary data.</text>
</comment>
<evidence type="ECO:0000313" key="1">
    <source>
        <dbReference type="EMBL" id="TMQ90337.1"/>
    </source>
</evidence>
<gene>
    <name evidence="1" type="ORF">ETD83_35890</name>
</gene>
<proteinExistence type="predicted"/>